<sequence length="122" mass="13491">MNLQLKRLRQLRGLSQEDMASKLDIKKSRYGTWERGDRMMSLEQACMVTEILGCTLDELVGRDPIVSYSDPLQAELNSCYSKMNESGRTLLAEAAKSIAADPARRIVKDGAQRLDGAEALGA</sequence>
<dbReference type="Proteomes" id="UP000786989">
    <property type="component" value="Unassembled WGS sequence"/>
</dbReference>
<dbReference type="PROSITE" id="PS50943">
    <property type="entry name" value="HTH_CROC1"/>
    <property type="match status" value="1"/>
</dbReference>
<accession>A0A9D2UWH9</accession>
<dbReference type="EMBL" id="DYWI01000066">
    <property type="protein sequence ID" value="HJF65275.1"/>
    <property type="molecule type" value="Genomic_DNA"/>
</dbReference>
<organism evidence="3 4">
    <name type="scientific">Slackia equolifaciens</name>
    <dbReference type="NCBI Taxonomy" id="498718"/>
    <lineage>
        <taxon>Bacteria</taxon>
        <taxon>Bacillati</taxon>
        <taxon>Actinomycetota</taxon>
        <taxon>Coriobacteriia</taxon>
        <taxon>Eggerthellales</taxon>
        <taxon>Eggerthellaceae</taxon>
        <taxon>Slackia</taxon>
    </lineage>
</organism>
<evidence type="ECO:0000256" key="1">
    <source>
        <dbReference type="ARBA" id="ARBA00023125"/>
    </source>
</evidence>
<dbReference type="InterPro" id="IPR010982">
    <property type="entry name" value="Lambda_DNA-bd_dom_sf"/>
</dbReference>
<dbReference type="Pfam" id="PF01381">
    <property type="entry name" value="HTH_3"/>
    <property type="match status" value="1"/>
</dbReference>
<dbReference type="PANTHER" id="PTHR46558:SF11">
    <property type="entry name" value="HTH-TYPE TRANSCRIPTIONAL REGULATOR XRE"/>
    <property type="match status" value="1"/>
</dbReference>
<dbReference type="Gene3D" id="1.10.260.40">
    <property type="entry name" value="lambda repressor-like DNA-binding domains"/>
    <property type="match status" value="1"/>
</dbReference>
<comment type="caution">
    <text evidence="3">The sequence shown here is derived from an EMBL/GenBank/DDBJ whole genome shotgun (WGS) entry which is preliminary data.</text>
</comment>
<evidence type="ECO:0000313" key="4">
    <source>
        <dbReference type="Proteomes" id="UP000786989"/>
    </source>
</evidence>
<dbReference type="CDD" id="cd00093">
    <property type="entry name" value="HTH_XRE"/>
    <property type="match status" value="1"/>
</dbReference>
<dbReference type="GO" id="GO:0003677">
    <property type="term" value="F:DNA binding"/>
    <property type="evidence" value="ECO:0007669"/>
    <property type="project" value="UniProtKB-KW"/>
</dbReference>
<evidence type="ECO:0000259" key="2">
    <source>
        <dbReference type="PROSITE" id="PS50943"/>
    </source>
</evidence>
<proteinExistence type="predicted"/>
<gene>
    <name evidence="3" type="ORF">K8U77_04055</name>
</gene>
<keyword evidence="1" id="KW-0238">DNA-binding</keyword>
<reference evidence="3" key="1">
    <citation type="journal article" date="2021" name="PeerJ">
        <title>Extensive microbial diversity within the chicken gut microbiome revealed by metagenomics and culture.</title>
        <authorList>
            <person name="Gilroy R."/>
            <person name="Ravi A."/>
            <person name="Getino M."/>
            <person name="Pursley I."/>
            <person name="Horton D.L."/>
            <person name="Alikhan N.F."/>
            <person name="Baker D."/>
            <person name="Gharbi K."/>
            <person name="Hall N."/>
            <person name="Watson M."/>
            <person name="Adriaenssens E.M."/>
            <person name="Foster-Nyarko E."/>
            <person name="Jarju S."/>
            <person name="Secka A."/>
            <person name="Antonio M."/>
            <person name="Oren A."/>
            <person name="Chaudhuri R.R."/>
            <person name="La Ragione R."/>
            <person name="Hildebrand F."/>
            <person name="Pallen M.J."/>
        </authorList>
    </citation>
    <scope>NUCLEOTIDE SEQUENCE</scope>
    <source>
        <strain evidence="3">ChiGjej6B6-11269</strain>
    </source>
</reference>
<dbReference type="SMART" id="SM00530">
    <property type="entry name" value="HTH_XRE"/>
    <property type="match status" value="1"/>
</dbReference>
<name>A0A9D2UWH9_9ACTN</name>
<feature type="domain" description="HTH cro/C1-type" evidence="2">
    <location>
        <begin position="5"/>
        <end position="59"/>
    </location>
</feature>
<dbReference type="SUPFAM" id="SSF47413">
    <property type="entry name" value="lambda repressor-like DNA-binding domains"/>
    <property type="match status" value="1"/>
</dbReference>
<evidence type="ECO:0000313" key="3">
    <source>
        <dbReference type="EMBL" id="HJF65275.1"/>
    </source>
</evidence>
<dbReference type="PANTHER" id="PTHR46558">
    <property type="entry name" value="TRACRIPTIONAL REGULATORY PROTEIN-RELATED-RELATED"/>
    <property type="match status" value="1"/>
</dbReference>
<reference evidence="3" key="2">
    <citation type="submission" date="2021-09" db="EMBL/GenBank/DDBJ databases">
        <authorList>
            <person name="Gilroy R."/>
        </authorList>
    </citation>
    <scope>NUCLEOTIDE SEQUENCE</scope>
    <source>
        <strain evidence="3">ChiGjej6B6-11269</strain>
    </source>
</reference>
<dbReference type="InterPro" id="IPR001387">
    <property type="entry name" value="Cro/C1-type_HTH"/>
</dbReference>
<protein>
    <submittedName>
        <fullName evidence="3">Helix-turn-helix domain-containing protein</fullName>
    </submittedName>
</protein>
<dbReference type="AlphaFoldDB" id="A0A9D2UWH9"/>